<accession>A0A7W6NJP7</accession>
<dbReference type="Proteomes" id="UP000528286">
    <property type="component" value="Unassembled WGS sequence"/>
</dbReference>
<gene>
    <name evidence="6" type="ORF">GGR23_000663</name>
</gene>
<dbReference type="PANTHER" id="PTHR35008:SF8">
    <property type="entry name" value="ALCOHOL DEHYDROGENASE CYTOCHROME C SUBUNIT"/>
    <property type="match status" value="1"/>
</dbReference>
<dbReference type="PANTHER" id="PTHR35008">
    <property type="entry name" value="BLL4482 PROTEIN-RELATED"/>
    <property type="match status" value="1"/>
</dbReference>
<dbReference type="InterPro" id="IPR051459">
    <property type="entry name" value="Cytochrome_c-type_DH"/>
</dbReference>
<name>A0A7W6NJP7_9HYPH</name>
<dbReference type="SUPFAM" id="SSF46626">
    <property type="entry name" value="Cytochrome c"/>
    <property type="match status" value="2"/>
</dbReference>
<dbReference type="Gene3D" id="1.10.760.10">
    <property type="entry name" value="Cytochrome c-like domain"/>
    <property type="match status" value="2"/>
</dbReference>
<dbReference type="GO" id="GO:0009055">
    <property type="term" value="F:electron transfer activity"/>
    <property type="evidence" value="ECO:0007669"/>
    <property type="project" value="InterPro"/>
</dbReference>
<feature type="domain" description="Cytochrome c" evidence="5">
    <location>
        <begin position="193"/>
        <end position="301"/>
    </location>
</feature>
<keyword evidence="1 4" id="KW-0349">Heme</keyword>
<protein>
    <submittedName>
        <fullName evidence="6">Mono/diheme cytochrome c family protein</fullName>
    </submittedName>
</protein>
<keyword evidence="7" id="KW-1185">Reference proteome</keyword>
<dbReference type="EMBL" id="JACIEZ010000001">
    <property type="protein sequence ID" value="MBB4063502.1"/>
    <property type="molecule type" value="Genomic_DNA"/>
</dbReference>
<dbReference type="GO" id="GO:0020037">
    <property type="term" value="F:heme binding"/>
    <property type="evidence" value="ECO:0007669"/>
    <property type="project" value="InterPro"/>
</dbReference>
<organism evidence="6 7">
    <name type="scientific">Gellertiella hungarica</name>
    <dbReference type="NCBI Taxonomy" id="1572859"/>
    <lineage>
        <taxon>Bacteria</taxon>
        <taxon>Pseudomonadati</taxon>
        <taxon>Pseudomonadota</taxon>
        <taxon>Alphaproteobacteria</taxon>
        <taxon>Hyphomicrobiales</taxon>
        <taxon>Rhizobiaceae</taxon>
        <taxon>Gellertiella</taxon>
    </lineage>
</organism>
<reference evidence="6 7" key="1">
    <citation type="submission" date="2020-08" db="EMBL/GenBank/DDBJ databases">
        <title>Genomic Encyclopedia of Type Strains, Phase IV (KMG-IV): sequencing the most valuable type-strain genomes for metagenomic binning, comparative biology and taxonomic classification.</title>
        <authorList>
            <person name="Goeker M."/>
        </authorList>
    </citation>
    <scope>NUCLEOTIDE SEQUENCE [LARGE SCALE GENOMIC DNA]</scope>
    <source>
        <strain evidence="6 7">DSM 29853</strain>
    </source>
</reference>
<keyword evidence="3 4" id="KW-0408">Iron</keyword>
<evidence type="ECO:0000313" key="6">
    <source>
        <dbReference type="EMBL" id="MBB4063502.1"/>
    </source>
</evidence>
<dbReference type="InterPro" id="IPR009056">
    <property type="entry name" value="Cyt_c-like_dom"/>
</dbReference>
<proteinExistence type="predicted"/>
<evidence type="ECO:0000256" key="1">
    <source>
        <dbReference type="ARBA" id="ARBA00022617"/>
    </source>
</evidence>
<feature type="domain" description="Cytochrome c" evidence="5">
    <location>
        <begin position="43"/>
        <end position="151"/>
    </location>
</feature>
<evidence type="ECO:0000313" key="7">
    <source>
        <dbReference type="Proteomes" id="UP000528286"/>
    </source>
</evidence>
<keyword evidence="2 4" id="KW-0479">Metal-binding</keyword>
<dbReference type="AlphaFoldDB" id="A0A7W6NJP7"/>
<evidence type="ECO:0000259" key="5">
    <source>
        <dbReference type="PROSITE" id="PS51007"/>
    </source>
</evidence>
<dbReference type="Pfam" id="PF00034">
    <property type="entry name" value="Cytochrom_C"/>
    <property type="match status" value="1"/>
</dbReference>
<evidence type="ECO:0000256" key="2">
    <source>
        <dbReference type="ARBA" id="ARBA00022723"/>
    </source>
</evidence>
<dbReference type="InterPro" id="IPR036909">
    <property type="entry name" value="Cyt_c-like_dom_sf"/>
</dbReference>
<evidence type="ECO:0000256" key="4">
    <source>
        <dbReference type="PROSITE-ProRule" id="PRU00433"/>
    </source>
</evidence>
<dbReference type="GO" id="GO:0046872">
    <property type="term" value="F:metal ion binding"/>
    <property type="evidence" value="ECO:0007669"/>
    <property type="project" value="UniProtKB-KW"/>
</dbReference>
<dbReference type="PROSITE" id="PS51007">
    <property type="entry name" value="CYTC"/>
    <property type="match status" value="2"/>
</dbReference>
<evidence type="ECO:0000256" key="3">
    <source>
        <dbReference type="ARBA" id="ARBA00023004"/>
    </source>
</evidence>
<sequence length="304" mass="32285">MASKLAKLAGAAVLAVAAGAGVFWFITAPKPLPEQVFADLGPPDLAHGERLFWTGGCISCHAPKGASDRNDLTLSGGEPLQTPFGTFHPPNISPDPKAGIGGWSLAVFGNAMLRGIDDEGRHLYPSFPYGSYARMSAKDVNDLFGYLKTLPPSNAVAPDHELAFPFNLRVLLGGWKFLYLNDRPRVALAEADEKVKRGQYLVEGPGHCGECHTPRDSLGGFSSGRWLAGGPNPEGKGRIPNITPGGETGSWSAEDIAAYLETGMTPDFDSVGGTMVEVQKNMARLPAEDREAIAAYLKAVPAVR</sequence>
<comment type="caution">
    <text evidence="6">The sequence shown here is derived from an EMBL/GenBank/DDBJ whole genome shotgun (WGS) entry which is preliminary data.</text>
</comment>
<dbReference type="RefSeq" id="WP_183364688.1">
    <property type="nucleotide sequence ID" value="NZ_JACIEZ010000001.1"/>
</dbReference>